<sequence length="140" mass="15521">MHGLSAVSWVCFFPFTCEAARTHPPLQQHLKICRTAATELRGGQPPTHPPFGRHAGTHTHTVFAVPRSPHLRGGSAQSARICLSSQPQLGVAPRNEQKRHGRHLGLGQNLALRRSRFIINVIYLRTVDAGRKVQRLRTSS</sequence>
<feature type="signal peptide" evidence="1">
    <location>
        <begin position="1"/>
        <end position="19"/>
    </location>
</feature>
<feature type="chain" id="PRO_5042294546" description="Secreted protein" evidence="1">
    <location>
        <begin position="20"/>
        <end position="140"/>
    </location>
</feature>
<comment type="caution">
    <text evidence="2">The sequence shown here is derived from an EMBL/GenBank/DDBJ whole genome shotgun (WGS) entry which is preliminary data.</text>
</comment>
<dbReference type="AlphaFoldDB" id="A0AAE0IQ97"/>
<accession>A0AAE0IQ97</accession>
<evidence type="ECO:0000313" key="3">
    <source>
        <dbReference type="Proteomes" id="UP001283341"/>
    </source>
</evidence>
<organism evidence="2 3">
    <name type="scientific">Apodospora peruviana</name>
    <dbReference type="NCBI Taxonomy" id="516989"/>
    <lineage>
        <taxon>Eukaryota</taxon>
        <taxon>Fungi</taxon>
        <taxon>Dikarya</taxon>
        <taxon>Ascomycota</taxon>
        <taxon>Pezizomycotina</taxon>
        <taxon>Sordariomycetes</taxon>
        <taxon>Sordariomycetidae</taxon>
        <taxon>Sordariales</taxon>
        <taxon>Lasiosphaeriaceae</taxon>
        <taxon>Apodospora</taxon>
    </lineage>
</organism>
<name>A0AAE0IQ97_9PEZI</name>
<evidence type="ECO:0008006" key="4">
    <source>
        <dbReference type="Google" id="ProtNLM"/>
    </source>
</evidence>
<dbReference type="Proteomes" id="UP001283341">
    <property type="component" value="Unassembled WGS sequence"/>
</dbReference>
<keyword evidence="3" id="KW-1185">Reference proteome</keyword>
<reference evidence="2" key="2">
    <citation type="submission" date="2023-06" db="EMBL/GenBank/DDBJ databases">
        <authorList>
            <consortium name="Lawrence Berkeley National Laboratory"/>
            <person name="Haridas S."/>
            <person name="Hensen N."/>
            <person name="Bonometti L."/>
            <person name="Westerberg I."/>
            <person name="Brannstrom I.O."/>
            <person name="Guillou S."/>
            <person name="Cros-Aarteil S."/>
            <person name="Calhoun S."/>
            <person name="Kuo A."/>
            <person name="Mondo S."/>
            <person name="Pangilinan J."/>
            <person name="Riley R."/>
            <person name="Labutti K."/>
            <person name="Andreopoulos B."/>
            <person name="Lipzen A."/>
            <person name="Chen C."/>
            <person name="Yanf M."/>
            <person name="Daum C."/>
            <person name="Ng V."/>
            <person name="Clum A."/>
            <person name="Steindorff A."/>
            <person name="Ohm R."/>
            <person name="Martin F."/>
            <person name="Silar P."/>
            <person name="Natvig D."/>
            <person name="Lalanne C."/>
            <person name="Gautier V."/>
            <person name="Ament-Velasquez S.L."/>
            <person name="Kruys A."/>
            <person name="Hutchinson M.I."/>
            <person name="Powell A.J."/>
            <person name="Barry K."/>
            <person name="Miller A.N."/>
            <person name="Grigoriev I.V."/>
            <person name="Debuchy R."/>
            <person name="Gladieux P."/>
            <person name="Thoren M.H."/>
            <person name="Johannesson H."/>
        </authorList>
    </citation>
    <scope>NUCLEOTIDE SEQUENCE</scope>
    <source>
        <strain evidence="2">CBS 118394</strain>
    </source>
</reference>
<dbReference type="EMBL" id="JAUEDM010000001">
    <property type="protein sequence ID" value="KAK3329321.1"/>
    <property type="molecule type" value="Genomic_DNA"/>
</dbReference>
<proteinExistence type="predicted"/>
<gene>
    <name evidence="2" type="ORF">B0H66DRAFT_19056</name>
</gene>
<keyword evidence="1" id="KW-0732">Signal</keyword>
<protein>
    <recommendedName>
        <fullName evidence="4">Secreted protein</fullName>
    </recommendedName>
</protein>
<evidence type="ECO:0000313" key="2">
    <source>
        <dbReference type="EMBL" id="KAK3329321.1"/>
    </source>
</evidence>
<reference evidence="2" key="1">
    <citation type="journal article" date="2023" name="Mol. Phylogenet. Evol.">
        <title>Genome-scale phylogeny and comparative genomics of the fungal order Sordariales.</title>
        <authorList>
            <person name="Hensen N."/>
            <person name="Bonometti L."/>
            <person name="Westerberg I."/>
            <person name="Brannstrom I.O."/>
            <person name="Guillou S."/>
            <person name="Cros-Aarteil S."/>
            <person name="Calhoun S."/>
            <person name="Haridas S."/>
            <person name="Kuo A."/>
            <person name="Mondo S."/>
            <person name="Pangilinan J."/>
            <person name="Riley R."/>
            <person name="LaButti K."/>
            <person name="Andreopoulos B."/>
            <person name="Lipzen A."/>
            <person name="Chen C."/>
            <person name="Yan M."/>
            <person name="Daum C."/>
            <person name="Ng V."/>
            <person name="Clum A."/>
            <person name="Steindorff A."/>
            <person name="Ohm R.A."/>
            <person name="Martin F."/>
            <person name="Silar P."/>
            <person name="Natvig D.O."/>
            <person name="Lalanne C."/>
            <person name="Gautier V."/>
            <person name="Ament-Velasquez S.L."/>
            <person name="Kruys A."/>
            <person name="Hutchinson M.I."/>
            <person name="Powell A.J."/>
            <person name="Barry K."/>
            <person name="Miller A.N."/>
            <person name="Grigoriev I.V."/>
            <person name="Debuchy R."/>
            <person name="Gladieux P."/>
            <person name="Hiltunen Thoren M."/>
            <person name="Johannesson H."/>
        </authorList>
    </citation>
    <scope>NUCLEOTIDE SEQUENCE</scope>
    <source>
        <strain evidence="2">CBS 118394</strain>
    </source>
</reference>
<evidence type="ECO:0000256" key="1">
    <source>
        <dbReference type="SAM" id="SignalP"/>
    </source>
</evidence>